<proteinExistence type="predicted"/>
<evidence type="ECO:0000313" key="1">
    <source>
        <dbReference type="EMBL" id="MFC3156656.1"/>
    </source>
</evidence>
<dbReference type="RefSeq" id="WP_382417988.1">
    <property type="nucleotide sequence ID" value="NZ_AP031500.1"/>
</dbReference>
<reference evidence="2" key="1">
    <citation type="journal article" date="2019" name="Int. J. Syst. Evol. Microbiol.">
        <title>The Global Catalogue of Microorganisms (GCM) 10K type strain sequencing project: providing services to taxonomists for standard genome sequencing and annotation.</title>
        <authorList>
            <consortium name="The Broad Institute Genomics Platform"/>
            <consortium name="The Broad Institute Genome Sequencing Center for Infectious Disease"/>
            <person name="Wu L."/>
            <person name="Ma J."/>
        </authorList>
    </citation>
    <scope>NUCLEOTIDE SEQUENCE [LARGE SCALE GENOMIC DNA]</scope>
    <source>
        <strain evidence="2">KCTC 52141</strain>
    </source>
</reference>
<evidence type="ECO:0008006" key="3">
    <source>
        <dbReference type="Google" id="ProtNLM"/>
    </source>
</evidence>
<dbReference type="SUPFAM" id="SSF53850">
    <property type="entry name" value="Periplasmic binding protein-like II"/>
    <property type="match status" value="1"/>
</dbReference>
<gene>
    <name evidence="1" type="ORF">ACFOEB_15705</name>
</gene>
<accession>A0ABV7HZ98</accession>
<protein>
    <recommendedName>
        <fullName evidence="3">Solute-binding protein family 3/N-terminal domain-containing protein</fullName>
    </recommendedName>
</protein>
<organism evidence="1 2">
    <name type="scientific">Gilvimarinus japonicus</name>
    <dbReference type="NCBI Taxonomy" id="1796469"/>
    <lineage>
        <taxon>Bacteria</taxon>
        <taxon>Pseudomonadati</taxon>
        <taxon>Pseudomonadota</taxon>
        <taxon>Gammaproteobacteria</taxon>
        <taxon>Cellvibrionales</taxon>
        <taxon>Cellvibrionaceae</taxon>
        <taxon>Gilvimarinus</taxon>
    </lineage>
</organism>
<comment type="caution">
    <text evidence="1">The sequence shown here is derived from an EMBL/GenBank/DDBJ whole genome shotgun (WGS) entry which is preliminary data.</text>
</comment>
<dbReference type="EMBL" id="JBHRTL010000031">
    <property type="protein sequence ID" value="MFC3156656.1"/>
    <property type="molecule type" value="Genomic_DNA"/>
</dbReference>
<sequence length="292" mass="33712">MCWILFLLPAINAYAEELADNSASITNYQYRTPGSTGDHRFSYEMELLRLALDKTTPEFGPYTLTPAAPMNLPRAMALATGKDNLIFKTSYAQKLTNTFYYPAYPIDRGIFSYRICFENNQSATQTGNIVNLEQLRKLSIGQGVGWLDSDILKHNGFSVMEAANYENLFPMLAGERFDLFCRGPSEIQPEWQNYGDIGGFRINPNLALYYPLPRFFWVHKSKPKVFARLNRGLQLAYTDGSALELWRKHYQANLDAINLNNRRIFILRNPYLNNINPQYKKYFLGREELSNY</sequence>
<dbReference type="Proteomes" id="UP001595548">
    <property type="component" value="Unassembled WGS sequence"/>
</dbReference>
<evidence type="ECO:0000313" key="2">
    <source>
        <dbReference type="Proteomes" id="UP001595548"/>
    </source>
</evidence>
<name>A0ABV7HZ98_9GAMM</name>
<keyword evidence="2" id="KW-1185">Reference proteome</keyword>